<feature type="transmembrane region" description="Helical" evidence="1">
    <location>
        <begin position="51"/>
        <end position="78"/>
    </location>
</feature>
<keyword evidence="1" id="KW-1133">Transmembrane helix</keyword>
<name>A0A3A1Y367_9GAMM</name>
<keyword evidence="1" id="KW-0472">Membrane</keyword>
<keyword evidence="3" id="KW-1185">Reference proteome</keyword>
<comment type="caution">
    <text evidence="2">The sequence shown here is derived from an EMBL/GenBank/DDBJ whole genome shotgun (WGS) entry which is preliminary data.</text>
</comment>
<reference evidence="2 3" key="1">
    <citation type="submission" date="2017-08" db="EMBL/GenBank/DDBJ databases">
        <title>Reclassification of Bisgaard taxon 37 and 44.</title>
        <authorList>
            <person name="Christensen H."/>
        </authorList>
    </citation>
    <scope>NUCLEOTIDE SEQUENCE [LARGE SCALE GENOMIC DNA]</scope>
    <source>
        <strain evidence="2 3">EEAB3T1</strain>
    </source>
</reference>
<dbReference type="Proteomes" id="UP000265964">
    <property type="component" value="Unassembled WGS sequence"/>
</dbReference>
<organism evidence="2 3">
    <name type="scientific">Psittacicella gerlachiana</name>
    <dbReference type="NCBI Taxonomy" id="2028574"/>
    <lineage>
        <taxon>Bacteria</taxon>
        <taxon>Pseudomonadati</taxon>
        <taxon>Pseudomonadota</taxon>
        <taxon>Gammaproteobacteria</taxon>
        <taxon>Pasteurellales</taxon>
        <taxon>Psittacicellaceae</taxon>
        <taxon>Psittacicella</taxon>
    </lineage>
</organism>
<dbReference type="RefSeq" id="WP_119535189.1">
    <property type="nucleotide sequence ID" value="NZ_NRJF01000221.1"/>
</dbReference>
<sequence>MSKELVGAQVQERPATFLNRLSVALLATVVVLVATAVSVGLVLLASAILGFLLSVAVAVVTAVAVAGVFVVAATKLGIIFNDLRKGK</sequence>
<keyword evidence="1" id="KW-0812">Transmembrane</keyword>
<evidence type="ECO:0000313" key="2">
    <source>
        <dbReference type="EMBL" id="RIY32673.1"/>
    </source>
</evidence>
<proteinExistence type="predicted"/>
<gene>
    <name evidence="2" type="ORF">CKF59_06790</name>
</gene>
<evidence type="ECO:0000256" key="1">
    <source>
        <dbReference type="SAM" id="Phobius"/>
    </source>
</evidence>
<feature type="transmembrane region" description="Helical" evidence="1">
    <location>
        <begin position="21"/>
        <end position="45"/>
    </location>
</feature>
<accession>A0A3A1Y367</accession>
<protein>
    <submittedName>
        <fullName evidence="2">Uncharacterized protein</fullName>
    </submittedName>
</protein>
<dbReference type="AlphaFoldDB" id="A0A3A1Y367"/>
<dbReference type="EMBL" id="NRJF01000221">
    <property type="protein sequence ID" value="RIY32673.1"/>
    <property type="molecule type" value="Genomic_DNA"/>
</dbReference>
<evidence type="ECO:0000313" key="3">
    <source>
        <dbReference type="Proteomes" id="UP000265964"/>
    </source>
</evidence>